<protein>
    <submittedName>
        <fullName evidence="1">Uncharacterized protein</fullName>
    </submittedName>
</protein>
<evidence type="ECO:0000313" key="2">
    <source>
        <dbReference type="Proteomes" id="UP000657574"/>
    </source>
</evidence>
<dbReference type="Proteomes" id="UP000657574">
    <property type="component" value="Unassembled WGS sequence"/>
</dbReference>
<reference evidence="1" key="1">
    <citation type="journal article" date="2014" name="Int. J. Syst. Evol. Microbiol.">
        <title>Complete genome sequence of Corynebacterium casei LMG S-19264T (=DSM 44701T), isolated from a smear-ripened cheese.</title>
        <authorList>
            <consortium name="US DOE Joint Genome Institute (JGI-PGF)"/>
            <person name="Walter F."/>
            <person name="Albersmeier A."/>
            <person name="Kalinowski J."/>
            <person name="Ruckert C."/>
        </authorList>
    </citation>
    <scope>NUCLEOTIDE SEQUENCE</scope>
    <source>
        <strain evidence="1">JCM 3086</strain>
    </source>
</reference>
<sequence length="45" mass="4932">MHPVRTGCGLTTLTVGYDAVIAVRRTWQKTTSRPQQSTTSARRAA</sequence>
<name>A0A917PCZ9_9ACTN</name>
<evidence type="ECO:0000313" key="1">
    <source>
        <dbReference type="EMBL" id="GGJ71458.1"/>
    </source>
</evidence>
<keyword evidence="2" id="KW-1185">Reference proteome</keyword>
<dbReference type="EMBL" id="BMQA01000131">
    <property type="protein sequence ID" value="GGJ71458.1"/>
    <property type="molecule type" value="Genomic_DNA"/>
</dbReference>
<reference evidence="1" key="2">
    <citation type="submission" date="2020-09" db="EMBL/GenBank/DDBJ databases">
        <authorList>
            <person name="Sun Q."/>
            <person name="Ohkuma M."/>
        </authorList>
    </citation>
    <scope>NUCLEOTIDE SEQUENCE</scope>
    <source>
        <strain evidence="1">JCM 3086</strain>
    </source>
</reference>
<accession>A0A917PCZ9</accession>
<proteinExistence type="predicted"/>
<gene>
    <name evidence="1" type="ORF">GCM10010121_097620</name>
</gene>
<comment type="caution">
    <text evidence="1">The sequence shown here is derived from an EMBL/GenBank/DDBJ whole genome shotgun (WGS) entry which is preliminary data.</text>
</comment>
<dbReference type="AlphaFoldDB" id="A0A917PCZ9"/>
<organism evidence="1 2">
    <name type="scientific">Streptomyces brasiliensis</name>
    <dbReference type="NCBI Taxonomy" id="1954"/>
    <lineage>
        <taxon>Bacteria</taxon>
        <taxon>Bacillati</taxon>
        <taxon>Actinomycetota</taxon>
        <taxon>Actinomycetes</taxon>
        <taxon>Kitasatosporales</taxon>
        <taxon>Streptomycetaceae</taxon>
        <taxon>Streptomyces</taxon>
    </lineage>
</organism>